<keyword evidence="1" id="KW-1133">Transmembrane helix</keyword>
<comment type="caution">
    <text evidence="2">The sequence shown here is derived from an EMBL/GenBank/DDBJ whole genome shotgun (WGS) entry which is preliminary data.</text>
</comment>
<dbReference type="Proteomes" id="UP000663852">
    <property type="component" value="Unassembled WGS sequence"/>
</dbReference>
<keyword evidence="1" id="KW-0472">Membrane</keyword>
<gene>
    <name evidence="2" type="ORF">EDS130_LOCUS24043</name>
</gene>
<keyword evidence="1" id="KW-0812">Transmembrane</keyword>
<dbReference type="AlphaFoldDB" id="A0A814UVU2"/>
<evidence type="ECO:0000313" key="2">
    <source>
        <dbReference type="EMBL" id="CAF1177300.1"/>
    </source>
</evidence>
<sequence>MFVEEWLFHCCRIANLFFPLMTSPFLSPNHRNNVLFETTSLTSKQTLSNDLHDIFHILKRTPNHQDLSRTNWPSPTYIIQKHTIINTPLFSQYQLSPFSHDEKQEFNNMAYCIAYCTIILMGISLGGWLGGLFEFLTNGFNGCSNEHRGHTKCQLQYASPNVTIRCVNIFYKNLTLINSAFICLCRFRNSPQLKYRDCAYLYADIRSF</sequence>
<name>A0A814UVU2_ADIRI</name>
<protein>
    <submittedName>
        <fullName evidence="2">Uncharacterized protein</fullName>
    </submittedName>
</protein>
<evidence type="ECO:0000313" key="3">
    <source>
        <dbReference type="Proteomes" id="UP000663852"/>
    </source>
</evidence>
<organism evidence="2 3">
    <name type="scientific">Adineta ricciae</name>
    <name type="common">Rotifer</name>
    <dbReference type="NCBI Taxonomy" id="249248"/>
    <lineage>
        <taxon>Eukaryota</taxon>
        <taxon>Metazoa</taxon>
        <taxon>Spiralia</taxon>
        <taxon>Gnathifera</taxon>
        <taxon>Rotifera</taxon>
        <taxon>Eurotatoria</taxon>
        <taxon>Bdelloidea</taxon>
        <taxon>Adinetida</taxon>
        <taxon>Adinetidae</taxon>
        <taxon>Adineta</taxon>
    </lineage>
</organism>
<evidence type="ECO:0000256" key="1">
    <source>
        <dbReference type="SAM" id="Phobius"/>
    </source>
</evidence>
<feature type="transmembrane region" description="Helical" evidence="1">
    <location>
        <begin position="109"/>
        <end position="129"/>
    </location>
</feature>
<proteinExistence type="predicted"/>
<dbReference type="OrthoDB" id="10021606at2759"/>
<dbReference type="EMBL" id="CAJNOJ010000134">
    <property type="protein sequence ID" value="CAF1177300.1"/>
    <property type="molecule type" value="Genomic_DNA"/>
</dbReference>
<accession>A0A814UVU2</accession>
<reference evidence="2" key="1">
    <citation type="submission" date="2021-02" db="EMBL/GenBank/DDBJ databases">
        <authorList>
            <person name="Nowell W R."/>
        </authorList>
    </citation>
    <scope>NUCLEOTIDE SEQUENCE</scope>
</reference>